<proteinExistence type="predicted"/>
<dbReference type="PRINTS" id="PR00111">
    <property type="entry name" value="ABHYDROLASE"/>
</dbReference>
<dbReference type="Gene3D" id="3.40.50.1820">
    <property type="entry name" value="alpha/beta hydrolase"/>
    <property type="match status" value="1"/>
</dbReference>
<dbReference type="InterPro" id="IPR000073">
    <property type="entry name" value="AB_hydrolase_1"/>
</dbReference>
<name>A0A7Y7B7S0_STRMO</name>
<sequence length="290" mass="32181">MPRSAPVDGFQLAYDRRGPGSGDAVVLLHGWPGDRTDYRDVVPLLAGTHDVVVPDLRGFGDSDRHTAHRPELYDAAAQARSVVGLIGELGLERPVLAGYDIGSRIAQAVARTYPEHVRALVVSPPLPGIGDRILDPRAQREFWYQPFHQLALAEQLLDGRPEALREYLRHFRAHWSGPAYTPDEDTLEHLVDAYSAPGAFAASIAWYRAGAGAVALSQGEKPPARADRIAVPTTVLWPEHDPLFRREWSDRLGDFFRDVTLEHVDGVGHFVPVEAPDRFAEAIRRTFCTY</sequence>
<dbReference type="GO" id="GO:0016020">
    <property type="term" value="C:membrane"/>
    <property type="evidence" value="ECO:0007669"/>
    <property type="project" value="TreeGrafter"/>
</dbReference>
<dbReference type="PANTHER" id="PTHR43798">
    <property type="entry name" value="MONOACYLGLYCEROL LIPASE"/>
    <property type="match status" value="1"/>
</dbReference>
<evidence type="ECO:0000313" key="2">
    <source>
        <dbReference type="EMBL" id="NVK80588.1"/>
    </source>
</evidence>
<feature type="domain" description="AB hydrolase-1" evidence="1">
    <location>
        <begin position="24"/>
        <end position="276"/>
    </location>
</feature>
<dbReference type="EMBL" id="JABBXF010000058">
    <property type="protein sequence ID" value="NVK80588.1"/>
    <property type="molecule type" value="Genomic_DNA"/>
</dbReference>
<dbReference type="RefSeq" id="WP_171084602.1">
    <property type="nucleotide sequence ID" value="NZ_BNBU01000017.1"/>
</dbReference>
<protein>
    <submittedName>
        <fullName evidence="2">Alpha/beta hydrolase</fullName>
    </submittedName>
</protein>
<accession>A0A7Y7B7S0</accession>
<dbReference type="PANTHER" id="PTHR43798:SF33">
    <property type="entry name" value="HYDROLASE, PUTATIVE (AFU_ORTHOLOGUE AFUA_2G14860)-RELATED"/>
    <property type="match status" value="1"/>
</dbReference>
<organism evidence="2 3">
    <name type="scientific">Streptomyces morookaense</name>
    <name type="common">Streptoverticillium morookaense</name>
    <dbReference type="NCBI Taxonomy" id="1970"/>
    <lineage>
        <taxon>Bacteria</taxon>
        <taxon>Bacillati</taxon>
        <taxon>Actinomycetota</taxon>
        <taxon>Actinomycetes</taxon>
        <taxon>Kitasatosporales</taxon>
        <taxon>Streptomycetaceae</taxon>
        <taxon>Streptomyces</taxon>
    </lineage>
</organism>
<keyword evidence="3" id="KW-1185">Reference proteome</keyword>
<reference evidence="2 3" key="1">
    <citation type="submission" date="2020-04" db="EMBL/GenBank/DDBJ databases">
        <title>Draft Genome Sequence of Streptomyces morookaense DSM 40503, an 8-azaguanine-producing strain.</title>
        <authorList>
            <person name="Qi J."/>
            <person name="Gao J.-M."/>
        </authorList>
    </citation>
    <scope>NUCLEOTIDE SEQUENCE [LARGE SCALE GENOMIC DNA]</scope>
    <source>
        <strain evidence="2 3">DSM 40503</strain>
    </source>
</reference>
<dbReference type="InterPro" id="IPR050266">
    <property type="entry name" value="AB_hydrolase_sf"/>
</dbReference>
<keyword evidence="2" id="KW-0378">Hydrolase</keyword>
<dbReference type="InterPro" id="IPR029058">
    <property type="entry name" value="AB_hydrolase_fold"/>
</dbReference>
<dbReference type="SUPFAM" id="SSF53474">
    <property type="entry name" value="alpha/beta-Hydrolases"/>
    <property type="match status" value="1"/>
</dbReference>
<comment type="caution">
    <text evidence="2">The sequence shown here is derived from an EMBL/GenBank/DDBJ whole genome shotgun (WGS) entry which is preliminary data.</text>
</comment>
<evidence type="ECO:0000313" key="3">
    <source>
        <dbReference type="Proteomes" id="UP000587462"/>
    </source>
</evidence>
<dbReference type="AlphaFoldDB" id="A0A7Y7B7S0"/>
<dbReference type="Pfam" id="PF00561">
    <property type="entry name" value="Abhydrolase_1"/>
    <property type="match status" value="1"/>
</dbReference>
<evidence type="ECO:0000259" key="1">
    <source>
        <dbReference type="Pfam" id="PF00561"/>
    </source>
</evidence>
<dbReference type="Proteomes" id="UP000587462">
    <property type="component" value="Unassembled WGS sequence"/>
</dbReference>
<gene>
    <name evidence="2" type="ORF">HG542_23430</name>
</gene>
<dbReference type="InterPro" id="IPR000639">
    <property type="entry name" value="Epox_hydrolase-like"/>
</dbReference>
<dbReference type="PRINTS" id="PR00412">
    <property type="entry name" value="EPOXHYDRLASE"/>
</dbReference>
<dbReference type="GO" id="GO:0016787">
    <property type="term" value="F:hydrolase activity"/>
    <property type="evidence" value="ECO:0007669"/>
    <property type="project" value="UniProtKB-KW"/>
</dbReference>